<comment type="similarity">
    <text evidence="1">Belongs to the leucine-binding protein family.</text>
</comment>
<evidence type="ECO:0000256" key="1">
    <source>
        <dbReference type="ARBA" id="ARBA00010062"/>
    </source>
</evidence>
<dbReference type="PANTHER" id="PTHR47628:SF1">
    <property type="entry name" value="ALIPHATIC AMIDASE EXPRESSION-REGULATING PROTEIN"/>
    <property type="match status" value="1"/>
</dbReference>
<gene>
    <name evidence="4" type="primary">amiC_3</name>
    <name evidence="4" type="ORF">XINFAN_02559</name>
</gene>
<dbReference type="SUPFAM" id="SSF53822">
    <property type="entry name" value="Periplasmic binding protein-like I"/>
    <property type="match status" value="1"/>
</dbReference>
<evidence type="ECO:0000313" key="4">
    <source>
        <dbReference type="EMBL" id="VDC30496.1"/>
    </source>
</evidence>
<evidence type="ECO:0000256" key="2">
    <source>
        <dbReference type="ARBA" id="ARBA00022729"/>
    </source>
</evidence>
<keyword evidence="2" id="KW-0732">Signal</keyword>
<dbReference type="PROSITE" id="PS51257">
    <property type="entry name" value="PROKAR_LIPOPROTEIN"/>
    <property type="match status" value="1"/>
</dbReference>
<dbReference type="CDD" id="cd06358">
    <property type="entry name" value="PBP1_NHase"/>
    <property type="match status" value="1"/>
</dbReference>
<protein>
    <submittedName>
        <fullName evidence="4">Aliphatic amidase expression-regulating protein</fullName>
    </submittedName>
</protein>
<sequence>MPYRDSLKIGLILAEQGPAGLWAPSAIACAQLAIREINASGGLLGRRLDLVTVDCGPDAETATENTLHALEVEGVEAILGMFPSYARQGVIRANRARVPFLYTPQFEGSEDSRLVITTGETARELLETAVNWLIEHRHARRFFLCGNNYRWPRNSCDIAREVIRRAGAEVVGEGYVAIDCQEYEPLLRQIRLSRADVVLPHFLGSDAIGFNRSFAEAGLARRTLRCAFGLDETIVYGLEEGMTENLYTTSGYFSALRSSRNAAFLERYHALHGASPPPANAYGQSCYEGLYTFAALAERSGDTRAEAIRAGAGPLHLRRSARGPDGHAASGQREMHLAAVNGYDFDILHTKAARNPAGTISL</sequence>
<dbReference type="Gene3D" id="3.40.50.2300">
    <property type="match status" value="2"/>
</dbReference>
<accession>A0A3P5X7U0</accession>
<keyword evidence="5" id="KW-1185">Reference proteome</keyword>
<evidence type="ECO:0000313" key="5">
    <source>
        <dbReference type="Proteomes" id="UP000277498"/>
    </source>
</evidence>
<dbReference type="EMBL" id="UXAW01000079">
    <property type="protein sequence ID" value="VDC30496.1"/>
    <property type="molecule type" value="Genomic_DNA"/>
</dbReference>
<dbReference type="RefSeq" id="WP_124087300.1">
    <property type="nucleotide sequence ID" value="NZ_UXAW01000079.1"/>
</dbReference>
<dbReference type="AlphaFoldDB" id="A0A3P5X7U0"/>
<dbReference type="PANTHER" id="PTHR47628">
    <property type="match status" value="1"/>
</dbReference>
<dbReference type="InterPro" id="IPR028081">
    <property type="entry name" value="Leu-bd"/>
</dbReference>
<dbReference type="InterPro" id="IPR028082">
    <property type="entry name" value="Peripla_BP_I"/>
</dbReference>
<reference evidence="4 5" key="1">
    <citation type="submission" date="2018-11" db="EMBL/GenBank/DDBJ databases">
        <authorList>
            <person name="Criscuolo A."/>
        </authorList>
    </citation>
    <scope>NUCLEOTIDE SEQUENCE [LARGE SCALE GENOMIC DNA]</scope>
    <source>
        <strain evidence="4">ACIP111625</strain>
    </source>
</reference>
<organism evidence="4 5">
    <name type="scientific">Pseudogemmobacter humi</name>
    <dbReference type="NCBI Taxonomy" id="2483812"/>
    <lineage>
        <taxon>Bacteria</taxon>
        <taxon>Pseudomonadati</taxon>
        <taxon>Pseudomonadota</taxon>
        <taxon>Alphaproteobacteria</taxon>
        <taxon>Rhodobacterales</taxon>
        <taxon>Paracoccaceae</taxon>
        <taxon>Pseudogemmobacter</taxon>
    </lineage>
</organism>
<dbReference type="OrthoDB" id="9802022at2"/>
<name>A0A3P5X7U0_9RHOB</name>
<proteinExistence type="inferred from homology"/>
<feature type="domain" description="Leucine-binding protein" evidence="3">
    <location>
        <begin position="7"/>
        <end position="325"/>
    </location>
</feature>
<evidence type="ECO:0000259" key="3">
    <source>
        <dbReference type="Pfam" id="PF13458"/>
    </source>
</evidence>
<dbReference type="Pfam" id="PF13458">
    <property type="entry name" value="Peripla_BP_6"/>
    <property type="match status" value="1"/>
</dbReference>
<dbReference type="Proteomes" id="UP000277498">
    <property type="component" value="Unassembled WGS sequence"/>
</dbReference>